<gene>
    <name evidence="1" type="ORF">ABLV49_21535</name>
</gene>
<reference evidence="1" key="1">
    <citation type="submission" date="2024-05" db="EMBL/GenBank/DDBJ databases">
        <authorList>
            <person name="Bunk B."/>
            <person name="Swiderski J."/>
            <person name="Sproer C."/>
            <person name="Thiel V."/>
        </authorList>
    </citation>
    <scope>NUCLEOTIDE SEQUENCE</scope>
    <source>
        <strain evidence="1">DSM 17735</strain>
        <plasmid evidence="1">p1</plasmid>
    </source>
</reference>
<organism evidence="1">
    <name type="scientific">Polaromonas hydrogenivorans</name>
    <dbReference type="NCBI Taxonomy" id="335476"/>
    <lineage>
        <taxon>Bacteria</taxon>
        <taxon>Pseudomonadati</taxon>
        <taxon>Pseudomonadota</taxon>
        <taxon>Betaproteobacteria</taxon>
        <taxon>Burkholderiales</taxon>
        <taxon>Comamonadaceae</taxon>
        <taxon>Polaromonas</taxon>
    </lineage>
</organism>
<sequence>MPLSKASSRREVHHRVIDMRAYARDDGLYDVEAHLVDLKPFTHKRFSTDEPTPAGQPMHDLWVRITLDGEYVVRQIEAAADVTPFAICKEAESTLSVLVGERIARGWSSVVKERLRGAASCNHLMELLIPLATTAMQGIVSLNSEHNGNKLNAKGVPVKIDSCYAYGRQREVVQRLWPQHYQSP</sequence>
<evidence type="ECO:0000313" key="1">
    <source>
        <dbReference type="EMBL" id="XBP72652.1"/>
    </source>
</evidence>
<protein>
    <submittedName>
        <fullName evidence="1">DUF2889 domain-containing protein</fullName>
    </submittedName>
</protein>
<dbReference type="Pfam" id="PF11136">
    <property type="entry name" value="DUF2889"/>
    <property type="match status" value="1"/>
</dbReference>
<dbReference type="RefSeq" id="WP_349282361.1">
    <property type="nucleotide sequence ID" value="NZ_CBCSCU010000043.1"/>
</dbReference>
<dbReference type="InterPro" id="IPR021312">
    <property type="entry name" value="DUF2889"/>
</dbReference>
<dbReference type="EMBL" id="CP157676">
    <property type="protein sequence ID" value="XBP72652.1"/>
    <property type="molecule type" value="Genomic_DNA"/>
</dbReference>
<accession>A0AAU7LYH5</accession>
<keyword evidence="1" id="KW-0614">Plasmid</keyword>
<proteinExistence type="predicted"/>
<dbReference type="AlphaFoldDB" id="A0AAU7LYH5"/>
<geneLocation type="plasmid" evidence="1">
    <name>p1</name>
</geneLocation>
<name>A0AAU7LYH5_9BURK</name>